<reference evidence="4" key="1">
    <citation type="journal article" date="2023" name="Mol. Phylogenet. Evol.">
        <title>Genome-scale phylogeny and comparative genomics of the fungal order Sordariales.</title>
        <authorList>
            <person name="Hensen N."/>
            <person name="Bonometti L."/>
            <person name="Westerberg I."/>
            <person name="Brannstrom I.O."/>
            <person name="Guillou S."/>
            <person name="Cros-Aarteil S."/>
            <person name="Calhoun S."/>
            <person name="Haridas S."/>
            <person name="Kuo A."/>
            <person name="Mondo S."/>
            <person name="Pangilinan J."/>
            <person name="Riley R."/>
            <person name="LaButti K."/>
            <person name="Andreopoulos B."/>
            <person name="Lipzen A."/>
            <person name="Chen C."/>
            <person name="Yan M."/>
            <person name="Daum C."/>
            <person name="Ng V."/>
            <person name="Clum A."/>
            <person name="Steindorff A."/>
            <person name="Ohm R.A."/>
            <person name="Martin F."/>
            <person name="Silar P."/>
            <person name="Natvig D.O."/>
            <person name="Lalanne C."/>
            <person name="Gautier V."/>
            <person name="Ament-Velasquez S.L."/>
            <person name="Kruys A."/>
            <person name="Hutchinson M.I."/>
            <person name="Powell A.J."/>
            <person name="Barry K."/>
            <person name="Miller A.N."/>
            <person name="Grigoriev I.V."/>
            <person name="Debuchy R."/>
            <person name="Gladieux P."/>
            <person name="Hiltunen Thoren M."/>
            <person name="Johannesson H."/>
        </authorList>
    </citation>
    <scope>NUCLEOTIDE SEQUENCE</scope>
    <source>
        <strain evidence="4">CBS 955.72</strain>
    </source>
</reference>
<dbReference type="AlphaFoldDB" id="A0AAJ0MEW1"/>
<dbReference type="PANTHER" id="PTHR13504:SF38">
    <property type="entry name" value="FIDO DOMAIN-CONTAINING PROTEIN"/>
    <property type="match status" value="1"/>
</dbReference>
<dbReference type="PANTHER" id="PTHR13504">
    <property type="entry name" value="FIDO DOMAIN-CONTAINING PROTEIN DDB_G0283145"/>
    <property type="match status" value="1"/>
</dbReference>
<evidence type="ECO:0000259" key="3">
    <source>
        <dbReference type="PROSITE" id="PS51459"/>
    </source>
</evidence>
<dbReference type="InterPro" id="IPR040198">
    <property type="entry name" value="Fido_containing"/>
</dbReference>
<feature type="active site" evidence="1">
    <location>
        <position position="219"/>
    </location>
</feature>
<name>A0AAJ0MEW1_9PEZI</name>
<dbReference type="Pfam" id="PF02661">
    <property type="entry name" value="Fic"/>
    <property type="match status" value="1"/>
</dbReference>
<reference evidence="4" key="2">
    <citation type="submission" date="2023-06" db="EMBL/GenBank/DDBJ databases">
        <authorList>
            <consortium name="Lawrence Berkeley National Laboratory"/>
            <person name="Haridas S."/>
            <person name="Hensen N."/>
            <person name="Bonometti L."/>
            <person name="Westerberg I."/>
            <person name="Brannstrom I.O."/>
            <person name="Guillou S."/>
            <person name="Cros-Aarteil S."/>
            <person name="Calhoun S."/>
            <person name="Kuo A."/>
            <person name="Mondo S."/>
            <person name="Pangilinan J."/>
            <person name="Riley R."/>
            <person name="Labutti K."/>
            <person name="Andreopoulos B."/>
            <person name="Lipzen A."/>
            <person name="Chen C."/>
            <person name="Yanf M."/>
            <person name="Daum C."/>
            <person name="Ng V."/>
            <person name="Clum A."/>
            <person name="Steindorff A."/>
            <person name="Ohm R."/>
            <person name="Martin F."/>
            <person name="Silar P."/>
            <person name="Natvig D."/>
            <person name="Lalanne C."/>
            <person name="Gautier V."/>
            <person name="Ament-Velasquez S.L."/>
            <person name="Kruys A."/>
            <person name="Hutchinson M.I."/>
            <person name="Powell A.J."/>
            <person name="Barry K."/>
            <person name="Miller A.N."/>
            <person name="Grigoriev I.V."/>
            <person name="Debuchy R."/>
            <person name="Gladieux P."/>
            <person name="Thoren M.H."/>
            <person name="Johannesson H."/>
        </authorList>
    </citation>
    <scope>NUCLEOTIDE SEQUENCE</scope>
    <source>
        <strain evidence="4">CBS 955.72</strain>
    </source>
</reference>
<dbReference type="InterPro" id="IPR003812">
    <property type="entry name" value="Fido"/>
</dbReference>
<feature type="binding site" evidence="2">
    <location>
        <begin position="223"/>
        <end position="230"/>
    </location>
    <ligand>
        <name>ATP</name>
        <dbReference type="ChEBI" id="CHEBI:30616"/>
    </ligand>
</feature>
<keyword evidence="5" id="KW-1185">Reference proteome</keyword>
<sequence>MKGEFDAASAIMDEVGQLIQSIQDGISSVADILLRDMAAVVYGSNAKARRGLGLDETLQLCMLIFSGQVEPCSFRTPDYQAKLEKLIRKNIDPAATHVIRSRREVVQHAVAFQHLVNEFVHDEKPMTEGLIKETHAILVKGISAAGAGFLDTSKEFGGIYRKDDVFIGVQQCPKPKDIPVAMASMVKNLGIELDAAEKAGCLDPFALAAKYCDRFVNIHPFRDGNGRMCRLILNVILIKYAGIVVNVGEHDQSRDEYLATAQESRAVGGHAGPLATLVLREGYKSLRRIRDTLRKTKAWALKQDSKGKEKQV</sequence>
<evidence type="ECO:0000256" key="2">
    <source>
        <dbReference type="PIRSR" id="PIRSR640198-2"/>
    </source>
</evidence>
<dbReference type="PROSITE" id="PS51459">
    <property type="entry name" value="FIDO"/>
    <property type="match status" value="1"/>
</dbReference>
<dbReference type="EMBL" id="JAUIQD010000004">
    <property type="protein sequence ID" value="KAK3353931.1"/>
    <property type="molecule type" value="Genomic_DNA"/>
</dbReference>
<evidence type="ECO:0000256" key="1">
    <source>
        <dbReference type="PIRSR" id="PIRSR640198-1"/>
    </source>
</evidence>
<organism evidence="4 5">
    <name type="scientific">Lasiosphaeria hispida</name>
    <dbReference type="NCBI Taxonomy" id="260671"/>
    <lineage>
        <taxon>Eukaryota</taxon>
        <taxon>Fungi</taxon>
        <taxon>Dikarya</taxon>
        <taxon>Ascomycota</taxon>
        <taxon>Pezizomycotina</taxon>
        <taxon>Sordariomycetes</taxon>
        <taxon>Sordariomycetidae</taxon>
        <taxon>Sordariales</taxon>
        <taxon>Lasiosphaeriaceae</taxon>
        <taxon>Lasiosphaeria</taxon>
    </lineage>
</organism>
<protein>
    <submittedName>
        <fullName evidence="4">Filamentation induced protein by cAMP/death on curing</fullName>
    </submittedName>
</protein>
<keyword evidence="2" id="KW-0547">Nucleotide-binding</keyword>
<dbReference type="Proteomes" id="UP001275084">
    <property type="component" value="Unassembled WGS sequence"/>
</dbReference>
<dbReference type="GO" id="GO:0005524">
    <property type="term" value="F:ATP binding"/>
    <property type="evidence" value="ECO:0007669"/>
    <property type="project" value="UniProtKB-KW"/>
</dbReference>
<feature type="domain" description="Fido" evidence="3">
    <location>
        <begin position="126"/>
        <end position="280"/>
    </location>
</feature>
<keyword evidence="2" id="KW-0067">ATP-binding</keyword>
<dbReference type="InterPro" id="IPR036597">
    <property type="entry name" value="Fido-like_dom_sf"/>
</dbReference>
<evidence type="ECO:0000313" key="4">
    <source>
        <dbReference type="EMBL" id="KAK3353931.1"/>
    </source>
</evidence>
<proteinExistence type="predicted"/>
<dbReference type="Gene3D" id="1.10.3290.10">
    <property type="entry name" value="Fido-like domain"/>
    <property type="match status" value="1"/>
</dbReference>
<gene>
    <name evidence="4" type="ORF">B0T25DRAFT_453541</name>
</gene>
<accession>A0AAJ0MEW1</accession>
<comment type="caution">
    <text evidence="4">The sequence shown here is derived from an EMBL/GenBank/DDBJ whole genome shotgun (WGS) entry which is preliminary data.</text>
</comment>
<evidence type="ECO:0000313" key="5">
    <source>
        <dbReference type="Proteomes" id="UP001275084"/>
    </source>
</evidence>
<dbReference type="SUPFAM" id="SSF140931">
    <property type="entry name" value="Fic-like"/>
    <property type="match status" value="1"/>
</dbReference>